<dbReference type="AlphaFoldDB" id="A0AAD9VTW7"/>
<keyword evidence="4" id="KW-1185">Reference proteome</keyword>
<dbReference type="InterPro" id="IPR008979">
    <property type="entry name" value="Galactose-bd-like_sf"/>
</dbReference>
<proteinExistence type="predicted"/>
<feature type="chain" id="PRO_5042011041" description="F5/8 type C domain-containing protein" evidence="1">
    <location>
        <begin position="32"/>
        <end position="69"/>
    </location>
</feature>
<dbReference type="SUPFAM" id="SSF49785">
    <property type="entry name" value="Galactose-binding domain-like"/>
    <property type="match status" value="1"/>
</dbReference>
<evidence type="ECO:0000259" key="2">
    <source>
        <dbReference type="PROSITE" id="PS50022"/>
    </source>
</evidence>
<dbReference type="InterPro" id="IPR000421">
    <property type="entry name" value="FA58C"/>
</dbReference>
<dbReference type="Gene3D" id="2.60.120.260">
    <property type="entry name" value="Galactose-binding domain-like"/>
    <property type="match status" value="1"/>
</dbReference>
<comment type="caution">
    <text evidence="3">The sequence shown here is derived from an EMBL/GenBank/DDBJ whole genome shotgun (WGS) entry which is preliminary data.</text>
</comment>
<feature type="signal peptide" evidence="1">
    <location>
        <begin position="1"/>
        <end position="31"/>
    </location>
</feature>
<name>A0AAD9VTW7_9HYME</name>
<sequence>MSVLALVPDLTPLRGLLIAVFVLSSLPCNRCLDLGQCTNALGMESGEIPNEDITASSMYDPSLGPKHAR</sequence>
<keyword evidence="1" id="KW-0732">Signal</keyword>
<gene>
    <name evidence="3" type="ORF">KPH14_009784</name>
</gene>
<dbReference type="Proteomes" id="UP001258017">
    <property type="component" value="Unassembled WGS sequence"/>
</dbReference>
<reference evidence="3" key="2">
    <citation type="journal article" date="2023" name="Commun. Biol.">
        <title>Intrasexual cuticular hydrocarbon dimorphism in a wasp sheds light on hydrocarbon biosynthesis genes in Hymenoptera.</title>
        <authorList>
            <person name="Moris V.C."/>
            <person name="Podsiadlowski L."/>
            <person name="Martin S."/>
            <person name="Oeyen J.P."/>
            <person name="Donath A."/>
            <person name="Petersen M."/>
            <person name="Wilbrandt J."/>
            <person name="Misof B."/>
            <person name="Liedtke D."/>
            <person name="Thamm M."/>
            <person name="Scheiner R."/>
            <person name="Schmitt T."/>
            <person name="Niehuis O."/>
        </authorList>
    </citation>
    <scope>NUCLEOTIDE SEQUENCE</scope>
    <source>
        <strain evidence="3">GBR_01_08_01A</strain>
    </source>
</reference>
<reference evidence="3" key="1">
    <citation type="submission" date="2021-08" db="EMBL/GenBank/DDBJ databases">
        <authorList>
            <person name="Misof B."/>
            <person name="Oliver O."/>
            <person name="Podsiadlowski L."/>
            <person name="Donath A."/>
            <person name="Peters R."/>
            <person name="Mayer C."/>
            <person name="Rust J."/>
            <person name="Gunkel S."/>
            <person name="Lesny P."/>
            <person name="Martin S."/>
            <person name="Oeyen J.P."/>
            <person name="Petersen M."/>
            <person name="Panagiotis P."/>
            <person name="Wilbrandt J."/>
            <person name="Tanja T."/>
        </authorList>
    </citation>
    <scope>NUCLEOTIDE SEQUENCE</scope>
    <source>
        <strain evidence="3">GBR_01_08_01A</strain>
        <tissue evidence="3">Thorax + abdomen</tissue>
    </source>
</reference>
<evidence type="ECO:0000313" key="4">
    <source>
        <dbReference type="Proteomes" id="UP001258017"/>
    </source>
</evidence>
<dbReference type="EMBL" id="JAIFRP010000010">
    <property type="protein sequence ID" value="KAK2586846.1"/>
    <property type="molecule type" value="Genomic_DNA"/>
</dbReference>
<dbReference type="PROSITE" id="PS50022">
    <property type="entry name" value="FA58C_3"/>
    <property type="match status" value="1"/>
</dbReference>
<evidence type="ECO:0000313" key="3">
    <source>
        <dbReference type="EMBL" id="KAK2586846.1"/>
    </source>
</evidence>
<organism evidence="3 4">
    <name type="scientific">Odynerus spinipes</name>
    <dbReference type="NCBI Taxonomy" id="1348599"/>
    <lineage>
        <taxon>Eukaryota</taxon>
        <taxon>Metazoa</taxon>
        <taxon>Ecdysozoa</taxon>
        <taxon>Arthropoda</taxon>
        <taxon>Hexapoda</taxon>
        <taxon>Insecta</taxon>
        <taxon>Pterygota</taxon>
        <taxon>Neoptera</taxon>
        <taxon>Endopterygota</taxon>
        <taxon>Hymenoptera</taxon>
        <taxon>Apocrita</taxon>
        <taxon>Aculeata</taxon>
        <taxon>Vespoidea</taxon>
        <taxon>Vespidae</taxon>
        <taxon>Eumeninae</taxon>
        <taxon>Odynerus</taxon>
    </lineage>
</organism>
<accession>A0AAD9VTW7</accession>
<evidence type="ECO:0000256" key="1">
    <source>
        <dbReference type="SAM" id="SignalP"/>
    </source>
</evidence>
<protein>
    <recommendedName>
        <fullName evidence="2">F5/8 type C domain-containing protein</fullName>
    </recommendedName>
</protein>
<feature type="domain" description="F5/8 type C" evidence="2">
    <location>
        <begin position="37"/>
        <end position="69"/>
    </location>
</feature>